<dbReference type="PROSITE" id="PS50234">
    <property type="entry name" value="VWFA"/>
    <property type="match status" value="1"/>
</dbReference>
<feature type="domain" description="VWFA" evidence="1">
    <location>
        <begin position="42"/>
        <end position="248"/>
    </location>
</feature>
<dbReference type="CDD" id="cd00198">
    <property type="entry name" value="vWFA"/>
    <property type="match status" value="1"/>
</dbReference>
<dbReference type="PANTHER" id="PTHR10579">
    <property type="entry name" value="CALCIUM-ACTIVATED CHLORIDE CHANNEL REGULATOR"/>
    <property type="match status" value="1"/>
</dbReference>
<organism evidence="2 3">
    <name type="scientific">Deinococcus cellulosilyticus (strain DSM 18568 / NBRC 106333 / KACC 11606 / 5516J-15)</name>
    <dbReference type="NCBI Taxonomy" id="1223518"/>
    <lineage>
        <taxon>Bacteria</taxon>
        <taxon>Thermotogati</taxon>
        <taxon>Deinococcota</taxon>
        <taxon>Deinococci</taxon>
        <taxon>Deinococcales</taxon>
        <taxon>Deinococcaceae</taxon>
        <taxon>Deinococcus</taxon>
    </lineage>
</organism>
<dbReference type="Gene3D" id="3.40.50.410">
    <property type="entry name" value="von Willebrand factor, type A domain"/>
    <property type="match status" value="1"/>
</dbReference>
<dbReference type="EMBL" id="BJXB01000033">
    <property type="protein sequence ID" value="GEM49363.1"/>
    <property type="molecule type" value="Genomic_DNA"/>
</dbReference>
<evidence type="ECO:0000259" key="1">
    <source>
        <dbReference type="PROSITE" id="PS50234"/>
    </source>
</evidence>
<dbReference type="SUPFAM" id="SSF53300">
    <property type="entry name" value="vWA-like"/>
    <property type="match status" value="1"/>
</dbReference>
<dbReference type="AlphaFoldDB" id="A0A511N933"/>
<dbReference type="InterPro" id="IPR036465">
    <property type="entry name" value="vWFA_dom_sf"/>
</dbReference>
<accession>A0A511N933</accession>
<proteinExistence type="predicted"/>
<name>A0A511N933_DEIC1</name>
<keyword evidence="3" id="KW-1185">Reference proteome</keyword>
<dbReference type="OrthoDB" id="9784383at2"/>
<dbReference type="SMART" id="SM00327">
    <property type="entry name" value="VWA"/>
    <property type="match status" value="1"/>
</dbReference>
<sequence>MLNTQLKLHREFLLAHVEGQKLFAMLTLTPSQEATQARPQLDVAFVVDTSGSMYEVVTKPTKRTGQTMQVDGKTYEVVEGARSKIELVVESLKNIFNSGLLMEDDRIALIKFDDRAKVLLPFTPAKDKKALLDAAGLLTKFSGGTHMGAGMKEAAALLEKESGSRRMILLSDGQTFDEAVCQSAAEFYVKNRIPVTTVGVGDDVNTDLLLDLTNRTQGQAFDVVPDNQNPQPPSVRASDLPKSLLGDIKQAAAQVITNVELSVRTVKDVELTRVTRVSPTQTEVDLRTSPFPLGNIEAGQGSIFILEFTLPARIPARVRLAQIGLTYLVPGKQFRGELPPMDVVAEFTSDETRAGVIAPEVMQWVQQRNIEMLVAQATKEAQQNPQQAQKTLELARSMTQRLGNNNMTQALDRALEELNTSKTISLGTAKTLRIGAKTQTIQSGQNLPSDEEIRRITGA</sequence>
<dbReference type="InterPro" id="IPR002035">
    <property type="entry name" value="VWF_A"/>
</dbReference>
<dbReference type="RefSeq" id="WP_146889787.1">
    <property type="nucleotide sequence ID" value="NZ_BJXB01000033.1"/>
</dbReference>
<dbReference type="Proteomes" id="UP000321306">
    <property type="component" value="Unassembled WGS sequence"/>
</dbReference>
<comment type="caution">
    <text evidence="2">The sequence shown here is derived from an EMBL/GenBank/DDBJ whole genome shotgun (WGS) entry which is preliminary data.</text>
</comment>
<evidence type="ECO:0000313" key="3">
    <source>
        <dbReference type="Proteomes" id="UP000321306"/>
    </source>
</evidence>
<gene>
    <name evidence="2" type="ORF">DC3_49980</name>
</gene>
<protein>
    <recommendedName>
        <fullName evidence="1">VWFA domain-containing protein</fullName>
    </recommendedName>
</protein>
<evidence type="ECO:0000313" key="2">
    <source>
        <dbReference type="EMBL" id="GEM49363.1"/>
    </source>
</evidence>
<reference evidence="2 3" key="1">
    <citation type="submission" date="2019-07" db="EMBL/GenBank/DDBJ databases">
        <title>Whole genome shotgun sequence of Deinococcus cellulosilyticus NBRC 106333.</title>
        <authorList>
            <person name="Hosoyama A."/>
            <person name="Uohara A."/>
            <person name="Ohji S."/>
            <person name="Ichikawa N."/>
        </authorList>
    </citation>
    <scope>NUCLEOTIDE SEQUENCE [LARGE SCALE GENOMIC DNA]</scope>
    <source>
        <strain evidence="2 3">NBRC 106333</strain>
    </source>
</reference>
<dbReference type="InterPro" id="IPR051266">
    <property type="entry name" value="CLCR"/>
</dbReference>
<dbReference type="Pfam" id="PF00092">
    <property type="entry name" value="VWA"/>
    <property type="match status" value="1"/>
</dbReference>
<dbReference type="PANTHER" id="PTHR10579:SF43">
    <property type="entry name" value="ZINC FINGER (C3HC4-TYPE RING FINGER) FAMILY PROTEIN"/>
    <property type="match status" value="1"/>
</dbReference>